<comment type="caution">
    <text evidence="8">The sequence shown here is derived from an EMBL/GenBank/DDBJ whole genome shotgun (WGS) entry which is preliminary data.</text>
</comment>
<evidence type="ECO:0000313" key="8">
    <source>
        <dbReference type="EMBL" id="GLQ11005.1"/>
    </source>
</evidence>
<comment type="subcellular location">
    <subcellularLocation>
        <location evidence="1">Membrane</location>
        <topology evidence="1">Multi-pass membrane protein</topology>
    </subcellularLocation>
</comment>
<keyword evidence="5 6" id="KW-0472">Membrane</keyword>
<proteinExistence type="inferred from homology"/>
<reference evidence="8" key="2">
    <citation type="submission" date="2023-01" db="EMBL/GenBank/DDBJ databases">
        <title>Draft genome sequence of Devosia yakushimensis strain NBRC 103855.</title>
        <authorList>
            <person name="Sun Q."/>
            <person name="Mori K."/>
        </authorList>
    </citation>
    <scope>NUCLEOTIDE SEQUENCE</scope>
    <source>
        <strain evidence="8">NBRC 103855</strain>
    </source>
</reference>
<keyword evidence="3 6" id="KW-0812">Transmembrane</keyword>
<feature type="domain" description="EamA" evidence="7">
    <location>
        <begin position="7"/>
        <end position="137"/>
    </location>
</feature>
<gene>
    <name evidence="8" type="ORF">GCM10007913_29370</name>
</gene>
<keyword evidence="4 6" id="KW-1133">Transmembrane helix</keyword>
<dbReference type="SUPFAM" id="SSF103481">
    <property type="entry name" value="Multidrug resistance efflux transporter EmrE"/>
    <property type="match status" value="2"/>
</dbReference>
<feature type="transmembrane region" description="Helical" evidence="6">
    <location>
        <begin position="265"/>
        <end position="282"/>
    </location>
</feature>
<feature type="domain" description="EamA" evidence="7">
    <location>
        <begin position="156"/>
        <end position="281"/>
    </location>
</feature>
<protein>
    <submittedName>
        <fullName evidence="8">Membrane protein</fullName>
    </submittedName>
</protein>
<dbReference type="Pfam" id="PF00892">
    <property type="entry name" value="EamA"/>
    <property type="match status" value="2"/>
</dbReference>
<feature type="transmembrane region" description="Helical" evidence="6">
    <location>
        <begin position="69"/>
        <end position="87"/>
    </location>
</feature>
<evidence type="ECO:0000256" key="4">
    <source>
        <dbReference type="ARBA" id="ARBA00022989"/>
    </source>
</evidence>
<sequence>MNTPLSGIGLGAAGIVVLCSMDATAKALGAHLPTFEIVFVRFLGAAIWLVLWIWLSRGAWPKRANLGRHILRGALFTVTAFMFFYAVSHLPLAIAAALAMTAPVYVTGLGMLALREPVRLQPVIALVLGGIGSAIIVFGGGDAVTGGSADIFAWGAAILAPLCYALTLVLLKHHSGDESAAAITLAQSVVAAGLTLPLAASNFVVPTGIVAGQAVLIGLLGAGGFLLLINGLKRVPVSVFAVLDYTGLIWAAVFGWLFFAEVPGAELYVGGALIIAACAVSARTSQKPVVA</sequence>
<feature type="transmembrane region" description="Helical" evidence="6">
    <location>
        <begin position="210"/>
        <end position="232"/>
    </location>
</feature>
<dbReference type="PANTHER" id="PTHR22911">
    <property type="entry name" value="ACYL-MALONYL CONDENSING ENZYME-RELATED"/>
    <property type="match status" value="1"/>
</dbReference>
<evidence type="ECO:0000256" key="3">
    <source>
        <dbReference type="ARBA" id="ARBA00022692"/>
    </source>
</evidence>
<name>A0ABQ5UIL1_9HYPH</name>
<dbReference type="Proteomes" id="UP001161406">
    <property type="component" value="Unassembled WGS sequence"/>
</dbReference>
<dbReference type="RefSeq" id="WP_284392108.1">
    <property type="nucleotide sequence ID" value="NZ_BSNG01000001.1"/>
</dbReference>
<dbReference type="InterPro" id="IPR000620">
    <property type="entry name" value="EamA_dom"/>
</dbReference>
<evidence type="ECO:0000256" key="1">
    <source>
        <dbReference type="ARBA" id="ARBA00004141"/>
    </source>
</evidence>
<feature type="transmembrane region" description="Helical" evidence="6">
    <location>
        <begin position="93"/>
        <end position="113"/>
    </location>
</feature>
<organism evidence="8 9">
    <name type="scientific">Devosia yakushimensis</name>
    <dbReference type="NCBI Taxonomy" id="470028"/>
    <lineage>
        <taxon>Bacteria</taxon>
        <taxon>Pseudomonadati</taxon>
        <taxon>Pseudomonadota</taxon>
        <taxon>Alphaproteobacteria</taxon>
        <taxon>Hyphomicrobiales</taxon>
        <taxon>Devosiaceae</taxon>
        <taxon>Devosia</taxon>
    </lineage>
</organism>
<evidence type="ECO:0000313" key="9">
    <source>
        <dbReference type="Proteomes" id="UP001161406"/>
    </source>
</evidence>
<feature type="transmembrane region" description="Helical" evidence="6">
    <location>
        <begin position="120"/>
        <end position="139"/>
    </location>
</feature>
<feature type="transmembrane region" description="Helical" evidence="6">
    <location>
        <begin position="183"/>
        <end position="204"/>
    </location>
</feature>
<evidence type="ECO:0000256" key="5">
    <source>
        <dbReference type="ARBA" id="ARBA00023136"/>
    </source>
</evidence>
<feature type="transmembrane region" description="Helical" evidence="6">
    <location>
        <begin position="239"/>
        <end position="259"/>
    </location>
</feature>
<evidence type="ECO:0000259" key="7">
    <source>
        <dbReference type="Pfam" id="PF00892"/>
    </source>
</evidence>
<comment type="similarity">
    <text evidence="2">Belongs to the drug/metabolite transporter (DMT) superfamily. 10 TMS drug/metabolite exporter (DME) (TC 2.A.7.3) family.</text>
</comment>
<reference evidence="8" key="1">
    <citation type="journal article" date="2014" name="Int. J. Syst. Evol. Microbiol.">
        <title>Complete genome of a new Firmicutes species belonging to the dominant human colonic microbiota ('Ruminococcus bicirculans') reveals two chromosomes and a selective capacity to utilize plant glucans.</title>
        <authorList>
            <consortium name="NISC Comparative Sequencing Program"/>
            <person name="Wegmann U."/>
            <person name="Louis P."/>
            <person name="Goesmann A."/>
            <person name="Henrissat B."/>
            <person name="Duncan S.H."/>
            <person name="Flint H.J."/>
        </authorList>
    </citation>
    <scope>NUCLEOTIDE SEQUENCE</scope>
    <source>
        <strain evidence="8">NBRC 103855</strain>
    </source>
</reference>
<feature type="transmembrane region" description="Helical" evidence="6">
    <location>
        <begin position="151"/>
        <end position="171"/>
    </location>
</feature>
<dbReference type="EMBL" id="BSNG01000001">
    <property type="protein sequence ID" value="GLQ11005.1"/>
    <property type="molecule type" value="Genomic_DNA"/>
</dbReference>
<dbReference type="InterPro" id="IPR037185">
    <property type="entry name" value="EmrE-like"/>
</dbReference>
<evidence type="ECO:0000256" key="2">
    <source>
        <dbReference type="ARBA" id="ARBA00009853"/>
    </source>
</evidence>
<feature type="transmembrane region" description="Helical" evidence="6">
    <location>
        <begin position="37"/>
        <end position="57"/>
    </location>
</feature>
<keyword evidence="9" id="KW-1185">Reference proteome</keyword>
<evidence type="ECO:0000256" key="6">
    <source>
        <dbReference type="SAM" id="Phobius"/>
    </source>
</evidence>
<dbReference type="PANTHER" id="PTHR22911:SF6">
    <property type="entry name" value="SOLUTE CARRIER FAMILY 35 MEMBER G1"/>
    <property type="match status" value="1"/>
</dbReference>
<accession>A0ABQ5UIL1</accession>